<evidence type="ECO:0000313" key="8">
    <source>
        <dbReference type="EMBL" id="KAL1507497.1"/>
    </source>
</evidence>
<keyword evidence="3" id="KW-0862">Zinc</keyword>
<dbReference type="Gene3D" id="3.30.40.10">
    <property type="entry name" value="Zinc/RING finger domain, C3HC4 (zinc finger)"/>
    <property type="match status" value="1"/>
</dbReference>
<dbReference type="PROSITE" id="PS00108">
    <property type="entry name" value="PROTEIN_KINASE_ST"/>
    <property type="match status" value="1"/>
</dbReference>
<dbReference type="Gene3D" id="1.10.510.10">
    <property type="entry name" value="Transferase(Phosphotransferase) domain 1"/>
    <property type="match status" value="1"/>
</dbReference>
<evidence type="ECO:0000256" key="2">
    <source>
        <dbReference type="ARBA" id="ARBA00022840"/>
    </source>
</evidence>
<dbReference type="PROSITE" id="PS50089">
    <property type="entry name" value="ZF_RING_2"/>
    <property type="match status" value="1"/>
</dbReference>
<reference evidence="8 9" key="1">
    <citation type="journal article" date="2024" name="Science">
        <title>Giant polyketide synthase enzymes in the biosynthesis of giant marine polyether toxins.</title>
        <authorList>
            <person name="Fallon T.R."/>
            <person name="Shende V.V."/>
            <person name="Wierzbicki I.H."/>
            <person name="Pendleton A.L."/>
            <person name="Watervoot N.F."/>
            <person name="Auber R.P."/>
            <person name="Gonzalez D.J."/>
            <person name="Wisecaver J.H."/>
            <person name="Moore B.S."/>
        </authorList>
    </citation>
    <scope>NUCLEOTIDE SEQUENCE [LARGE SCALE GENOMIC DNA]</scope>
    <source>
        <strain evidence="8 9">12B1</strain>
    </source>
</reference>
<gene>
    <name evidence="8" type="ORF">AB1Y20_008333</name>
</gene>
<dbReference type="Gene3D" id="2.130.10.10">
    <property type="entry name" value="YVTN repeat-like/Quinoprotein amine dehydrogenase"/>
    <property type="match status" value="1"/>
</dbReference>
<evidence type="ECO:0000259" key="7">
    <source>
        <dbReference type="PROSITE" id="PS50089"/>
    </source>
</evidence>
<evidence type="ECO:0000259" key="6">
    <source>
        <dbReference type="PROSITE" id="PS50011"/>
    </source>
</evidence>
<comment type="caution">
    <text evidence="8">The sequence shown here is derived from an EMBL/GenBank/DDBJ whole genome shotgun (WGS) entry which is preliminary data.</text>
</comment>
<dbReference type="InterPro" id="IPR013083">
    <property type="entry name" value="Znf_RING/FYVE/PHD"/>
</dbReference>
<dbReference type="SUPFAM" id="SSF56112">
    <property type="entry name" value="Protein kinase-like (PK-like)"/>
    <property type="match status" value="1"/>
</dbReference>
<dbReference type="Proteomes" id="UP001515480">
    <property type="component" value="Unassembled WGS sequence"/>
</dbReference>
<dbReference type="Pfam" id="PF00069">
    <property type="entry name" value="Pkinase"/>
    <property type="match status" value="1"/>
</dbReference>
<dbReference type="EMBL" id="JBGBPQ010000018">
    <property type="protein sequence ID" value="KAL1507497.1"/>
    <property type="molecule type" value="Genomic_DNA"/>
</dbReference>
<dbReference type="PANTHER" id="PTHR47989:SF47">
    <property type="entry name" value="SERINE_THREONINE-PROTEIN KINASE PBL28-RELATED"/>
    <property type="match status" value="1"/>
</dbReference>
<dbReference type="InterPro" id="IPR015943">
    <property type="entry name" value="WD40/YVTN_repeat-like_dom_sf"/>
</dbReference>
<dbReference type="SMART" id="SM00220">
    <property type="entry name" value="S_TKc"/>
    <property type="match status" value="1"/>
</dbReference>
<feature type="domain" description="Protein kinase" evidence="6">
    <location>
        <begin position="237"/>
        <end position="534"/>
    </location>
</feature>
<dbReference type="InterPro" id="IPR011009">
    <property type="entry name" value="Kinase-like_dom_sf"/>
</dbReference>
<evidence type="ECO:0008006" key="10">
    <source>
        <dbReference type="Google" id="ProtNLM"/>
    </source>
</evidence>
<evidence type="ECO:0000256" key="4">
    <source>
        <dbReference type="PROSITE-ProRule" id="PRU10141"/>
    </source>
</evidence>
<evidence type="ECO:0000256" key="5">
    <source>
        <dbReference type="SAM" id="Coils"/>
    </source>
</evidence>
<dbReference type="PROSITE" id="PS50011">
    <property type="entry name" value="PROTEIN_KINASE_DOM"/>
    <property type="match status" value="1"/>
</dbReference>
<dbReference type="SUPFAM" id="SSF63829">
    <property type="entry name" value="Calcium-dependent phosphotriesterase"/>
    <property type="match status" value="1"/>
</dbReference>
<evidence type="ECO:0000256" key="1">
    <source>
        <dbReference type="ARBA" id="ARBA00022741"/>
    </source>
</evidence>
<evidence type="ECO:0000313" key="9">
    <source>
        <dbReference type="Proteomes" id="UP001515480"/>
    </source>
</evidence>
<dbReference type="PANTHER" id="PTHR47989">
    <property type="entry name" value="OS01G0750732 PROTEIN"/>
    <property type="match status" value="1"/>
</dbReference>
<dbReference type="AlphaFoldDB" id="A0AB34IUD8"/>
<feature type="binding site" evidence="4">
    <location>
        <position position="270"/>
    </location>
    <ligand>
        <name>ATP</name>
        <dbReference type="ChEBI" id="CHEBI:30616"/>
    </ligand>
</feature>
<feature type="domain" description="RING-type" evidence="7">
    <location>
        <begin position="546"/>
        <end position="584"/>
    </location>
</feature>
<keyword evidence="9" id="KW-1185">Reference proteome</keyword>
<keyword evidence="2 4" id="KW-0067">ATP-binding</keyword>
<dbReference type="Pfam" id="PF13920">
    <property type="entry name" value="zf-C3HC4_3"/>
    <property type="match status" value="1"/>
</dbReference>
<dbReference type="PROSITE" id="PS00107">
    <property type="entry name" value="PROTEIN_KINASE_ATP"/>
    <property type="match status" value="1"/>
</dbReference>
<organism evidence="8 9">
    <name type="scientific">Prymnesium parvum</name>
    <name type="common">Toxic golden alga</name>
    <dbReference type="NCBI Taxonomy" id="97485"/>
    <lineage>
        <taxon>Eukaryota</taxon>
        <taxon>Haptista</taxon>
        <taxon>Haptophyta</taxon>
        <taxon>Prymnesiophyceae</taxon>
        <taxon>Prymnesiales</taxon>
        <taxon>Prymnesiaceae</taxon>
        <taxon>Prymnesium</taxon>
    </lineage>
</organism>
<protein>
    <recommendedName>
        <fullName evidence="10">RING-type E3 ubiquitin transferase</fullName>
    </recommendedName>
</protein>
<dbReference type="GO" id="GO:0008270">
    <property type="term" value="F:zinc ion binding"/>
    <property type="evidence" value="ECO:0007669"/>
    <property type="project" value="UniProtKB-KW"/>
</dbReference>
<keyword evidence="3" id="KW-0863">Zinc-finger</keyword>
<accession>A0AB34IUD8</accession>
<feature type="coiled-coil region" evidence="5">
    <location>
        <begin position="177"/>
        <end position="213"/>
    </location>
</feature>
<keyword evidence="1 4" id="KW-0547">Nucleotide-binding</keyword>
<name>A0AB34IUD8_PRYPA</name>
<dbReference type="InterPro" id="IPR008271">
    <property type="entry name" value="Ser/Thr_kinase_AS"/>
</dbReference>
<dbReference type="InterPro" id="IPR000719">
    <property type="entry name" value="Prot_kinase_dom"/>
</dbReference>
<dbReference type="InterPro" id="IPR001841">
    <property type="entry name" value="Znf_RING"/>
</dbReference>
<evidence type="ECO:0000256" key="3">
    <source>
        <dbReference type="PROSITE-ProRule" id="PRU00175"/>
    </source>
</evidence>
<keyword evidence="5" id="KW-0175">Coiled coil</keyword>
<sequence length="607" mass="64132">MAIPMHLIGTNLGEGGGKWSGGVLGPDGKVYCVPCDARRVLRIDPATGATDLIGSDHGEGGKWGGGVLGPDGKVYCVPRNARRVLRIDPATGATDLIGTDHGEGGGKWNGGVLGPDGKVYCVPCNARRVLRIEPPVPRGWSLAASPMAPHEDVAPTTATAGGTGSDELLALRFQLEEERAARARTEAAAEARAAEAEARAVAAERELAALRAAPPPAAGRQVAVLTRAELEAATRGFDEGGVLGEGGFGKVYLAAALPPLAGAPHGFAVKRLRLDGMQGEEQLHNEVQLLSSCQHEALLPLAGVCLEREALCLVYPLMVGGSLEDRLLPAVGDAPRRLARLGLPSPPAALTWQCRLRAMRDVARVLAYLHAAAPGKPVMLHRDVKPANVLLDAQLNAKLADVGLARAEALLGPGGQTHHTTQNVMGSPGFIDPLYVETRQYSEVTDGYALGISLLMCLKPRSAVGLLDACVDALEDPTQEKVAAVVDPTWPADVALALMRVVIGLSWRRTRSRRMPIADAVRALEAVADNHDVRPGVSVVDEARECVVCLMEPRAVRFGCGHCACCTTCAGLLQAQRMSCPVCRLPIRRFMEEGSHLALQPTFVELQ</sequence>
<proteinExistence type="predicted"/>
<dbReference type="Gene3D" id="3.30.200.20">
    <property type="entry name" value="Phosphorylase Kinase, domain 1"/>
    <property type="match status" value="1"/>
</dbReference>
<dbReference type="SUPFAM" id="SSF57850">
    <property type="entry name" value="RING/U-box"/>
    <property type="match status" value="1"/>
</dbReference>
<dbReference type="GO" id="GO:0004672">
    <property type="term" value="F:protein kinase activity"/>
    <property type="evidence" value="ECO:0007669"/>
    <property type="project" value="InterPro"/>
</dbReference>
<keyword evidence="3" id="KW-0479">Metal-binding</keyword>
<dbReference type="GO" id="GO:0005524">
    <property type="term" value="F:ATP binding"/>
    <property type="evidence" value="ECO:0007669"/>
    <property type="project" value="UniProtKB-UniRule"/>
</dbReference>
<dbReference type="InterPro" id="IPR017441">
    <property type="entry name" value="Protein_kinase_ATP_BS"/>
</dbReference>